<dbReference type="SMART" id="SM00856">
    <property type="entry name" value="PMEI"/>
    <property type="match status" value="1"/>
</dbReference>
<dbReference type="GO" id="GO:0045492">
    <property type="term" value="P:xylan biosynthetic process"/>
    <property type="evidence" value="ECO:0000318"/>
    <property type="project" value="GO_Central"/>
</dbReference>
<dbReference type="GO" id="GO:0030599">
    <property type="term" value="F:pectinesterase activity"/>
    <property type="evidence" value="ECO:0007669"/>
    <property type="project" value="UniProtKB-EC"/>
</dbReference>
<evidence type="ECO:0000256" key="12">
    <source>
        <dbReference type="ARBA" id="ARBA00022723"/>
    </source>
</evidence>
<dbReference type="Gene3D" id="1.20.140.40">
    <property type="entry name" value="Invertase/pectin methylesterase inhibitor family protein"/>
    <property type="match status" value="1"/>
</dbReference>
<comment type="similarity">
    <text evidence="4">In the N-terminal section; belongs to the PMEI family.</text>
</comment>
<dbReference type="Proteomes" id="UP000004994">
    <property type="component" value="Chromosome 11"/>
</dbReference>
<evidence type="ECO:0000256" key="9">
    <source>
        <dbReference type="ARBA" id="ARBA00022676"/>
    </source>
</evidence>
<keyword evidence="15" id="KW-0862">Zinc</keyword>
<dbReference type="SUPFAM" id="SSF57903">
    <property type="entry name" value="FYVE/PHD zinc finger"/>
    <property type="match status" value="1"/>
</dbReference>
<organism evidence="26">
    <name type="scientific">Solanum lycopersicum</name>
    <name type="common">Tomato</name>
    <name type="synonym">Lycopersicon esculentum</name>
    <dbReference type="NCBI Taxonomy" id="4081"/>
    <lineage>
        <taxon>Eukaryota</taxon>
        <taxon>Viridiplantae</taxon>
        <taxon>Streptophyta</taxon>
        <taxon>Embryophyta</taxon>
        <taxon>Tracheophyta</taxon>
        <taxon>Spermatophyta</taxon>
        <taxon>Magnoliopsida</taxon>
        <taxon>eudicotyledons</taxon>
        <taxon>Gunneridae</taxon>
        <taxon>Pentapetalae</taxon>
        <taxon>asterids</taxon>
        <taxon>lamiids</taxon>
        <taxon>Solanales</taxon>
        <taxon>Solanaceae</taxon>
        <taxon>Solanoideae</taxon>
        <taxon>Solaneae</taxon>
        <taxon>Solanum</taxon>
        <taxon>Solanum subgen. Lycopersicon</taxon>
    </lineage>
</organism>
<dbReference type="GO" id="GO:0004857">
    <property type="term" value="F:enzyme inhibitor activity"/>
    <property type="evidence" value="ECO:0007669"/>
    <property type="project" value="InterPro"/>
</dbReference>
<keyword evidence="11 24" id="KW-0812">Transmembrane</keyword>
<evidence type="ECO:0000313" key="26">
    <source>
        <dbReference type="EnsemblPlants" id="Solyc11g005760.2.1"/>
    </source>
</evidence>
<dbReference type="Gene3D" id="2.160.20.10">
    <property type="entry name" value="Single-stranded right-handed beta-helix, Pectin lyase-like"/>
    <property type="match status" value="1"/>
</dbReference>
<dbReference type="InterPro" id="IPR011011">
    <property type="entry name" value="Znf_FYVE_PHD"/>
</dbReference>
<dbReference type="NCBIfam" id="TIGR01614">
    <property type="entry name" value="PME_inhib"/>
    <property type="match status" value="1"/>
</dbReference>
<evidence type="ECO:0000313" key="27">
    <source>
        <dbReference type="Proteomes" id="UP000004994"/>
    </source>
</evidence>
<dbReference type="SUPFAM" id="SSF51126">
    <property type="entry name" value="Pectin lyase-like"/>
    <property type="match status" value="1"/>
</dbReference>
<feature type="region of interest" description="Disordered" evidence="23">
    <location>
        <begin position="1522"/>
        <end position="1546"/>
    </location>
</feature>
<evidence type="ECO:0000256" key="22">
    <source>
        <dbReference type="ARBA" id="ARBA00047928"/>
    </source>
</evidence>
<feature type="compositionally biased region" description="Polar residues" evidence="23">
    <location>
        <begin position="1279"/>
        <end position="1291"/>
    </location>
</feature>
<keyword evidence="14" id="KW-0378">Hydrolase</keyword>
<evidence type="ECO:0000256" key="7">
    <source>
        <dbReference type="ARBA" id="ARBA00022512"/>
    </source>
</evidence>
<keyword evidence="12" id="KW-0479">Metal-binding</keyword>
<dbReference type="Gramene" id="Solyc11g005760.2.1">
    <property type="protein sequence ID" value="Solyc11g005760.2.1"/>
    <property type="gene ID" value="Solyc11g005760.2"/>
</dbReference>
<dbReference type="GO" id="GO:0042545">
    <property type="term" value="P:cell wall modification"/>
    <property type="evidence" value="ECO:0007669"/>
    <property type="project" value="InterPro"/>
</dbReference>
<dbReference type="InterPro" id="IPR029044">
    <property type="entry name" value="Nucleotide-diphossugar_trans"/>
</dbReference>
<evidence type="ECO:0000256" key="4">
    <source>
        <dbReference type="ARBA" id="ARBA00006027"/>
    </source>
</evidence>
<keyword evidence="20" id="KW-0961">Cell wall biogenesis/degradation</keyword>
<feature type="transmembrane region" description="Helical" evidence="24">
    <location>
        <begin position="44"/>
        <end position="61"/>
    </location>
</feature>
<comment type="catalytic activity">
    <reaction evidence="22">
        <text>[(1-&gt;4)-alpha-D-galacturonosyl methyl ester](n) + n H2O = [(1-&gt;4)-alpha-D-galacturonosyl](n) + n methanol + n H(+)</text>
        <dbReference type="Rhea" id="RHEA:22380"/>
        <dbReference type="Rhea" id="RHEA-COMP:14570"/>
        <dbReference type="Rhea" id="RHEA-COMP:14573"/>
        <dbReference type="ChEBI" id="CHEBI:15377"/>
        <dbReference type="ChEBI" id="CHEBI:15378"/>
        <dbReference type="ChEBI" id="CHEBI:17790"/>
        <dbReference type="ChEBI" id="CHEBI:140522"/>
        <dbReference type="ChEBI" id="CHEBI:140523"/>
        <dbReference type="EC" id="3.1.1.11"/>
    </reaction>
</comment>
<keyword evidence="19" id="KW-0464">Manganese</keyword>
<reference evidence="26" key="2">
    <citation type="submission" date="2019-01" db="UniProtKB">
        <authorList>
            <consortium name="EnsemblPlants"/>
        </authorList>
    </citation>
    <scope>IDENTIFICATION</scope>
    <source>
        <strain evidence="26">cv. Heinz 1706</strain>
    </source>
</reference>
<evidence type="ECO:0000259" key="25">
    <source>
        <dbReference type="SMART" id="SM00856"/>
    </source>
</evidence>
<accession>A0A3Q7JHK3</accession>
<keyword evidence="17" id="KW-0063">Aspartyl esterase</keyword>
<keyword evidence="7" id="KW-0134">Cell wall</keyword>
<evidence type="ECO:0000256" key="5">
    <source>
        <dbReference type="ARBA" id="ARBA00007786"/>
    </source>
</evidence>
<keyword evidence="8" id="KW-0964">Secreted</keyword>
<dbReference type="CDD" id="cd15798">
    <property type="entry name" value="PMEI-like_3"/>
    <property type="match status" value="1"/>
</dbReference>
<sequence>MEARRSIEDACKRRLQKIKVKDVGGIKPLQNPFQEKNTNCKFHPLKLVLFIIVIGTFYMILSSPSVCQHNNADTVSRQHFVNRWIWGASDPRYISDIDISWEEVSQVLEQLPNQNKVVDNIGLLNFNKDEISEWTQVVPNVNQTVLHLDYVEKNVTWDTLYPEWIDEEQENEVPSCPTFPKLEVPRTRFDLIAVKLPCRNEGNWSRDVARLHLQLAAAGLASSAKGIHPVHLLFITKCFPIPNLYRCNELVARKGNAWLYKPDLSVLREKVQLPVGSCELALPFGTTEEVHSGNKRREAYATILHSAHVYVCGAIAAAQSIRMSGSTRDLVILVDESIGEYHRSGLEAAGWQVRTIQRIRNPKAEKDAYNEWNYSKFRLWQLTDYDKIIFIDADLLILRNIDILFRMPQISATGNNGTLFNSGVMVIEPSNCTFQLLMDHINEIESYNGGDQGYLNEIFTWWHRIPKHMNFLKNFWIGDDEVVKAKKTNLFGADPPVLYVLHYLGYKPWLCFRDYDCNWNVDILQEFASDVAHHKWWRVHDAMPEQLQDFCLLRSKQKAQLEWDRREAEKAKYVDGHWKMKINDRRLKRCTDRLCNWKATPISFPPSPSPIEIQLACKASPDPPTCESALTESSHIPSNLTALQIILSALSVSSHNLTNAQSMVKNLLDSAAAGDVNLTGAAKNCLQGLGNSVYRYNLTAAALPRGEIKDARAWMSASLGYQIGCSSNLLRVNGTLPVAKTLEVIKGLIGFTTNALWMMVNYDIHGNKTGSWAPPKTERNGFWEVVSGSGSRFRGGVPSGLSPNVTVCKDGSCNYKMVQEAVNATPDNLGSEKFVIRIKTGLYDEIIRIPLEKRNVVFLGDGMGKTVISGSLSVGQTPGMSTYESATVGVTGDGFMASGLTIQNAAGIGAGQAVAFRSDSDHSVIENCEFLGNQDTLYTQSLRQYYKSCRIQGNVDFIFGNAAAIFQDCEILVTPRVVNPEKGETNAVTAHGRLDPGQSTGFVFQNCSINGTKEYMILYRSNPNVHKNYLGRPWKEYSRTVFLNCNLEVLIRPEGWMPWSGEVALATLYYGEYKSSGNGGNVTGRVPWSNQIPTEHEIVCLTCGDKGDVKLLVYCSQCRDSAVHHYCQEKITVDDDYADWICWDCAPKVAKDDQVRKSERISERLNRAFDVRAEWRRKLYHCKVKALRLDEARHDTSGEVQSPTAHSPFHVLQKEKPSFVDTKKHKDIGEECADVCYSEQHIEIVKAGITPLVGKRQEAYCSTLNNEEGGMIERAQVRGDSSVQDSKSAQSLGEIGKQQEMRKSSRKFVVCDDDGDFEGEGGAIGGTFSSSFPGEQNFPLDTLYGDPQVESVNCLSAEPVIDPIWRGCLIFNTESQSSINILAHLSNKACEKACIAATRLPVNLDVKLVSKNDVWPRSFQRLQPTDCSIAVYLFPELEEDENSYDALLEDVIENDLAMSATIDDVELLIFSSCVLPQKHWRLRRKYYLWGVFKHKPSRSRIPTCNILAQTSSIQNAATSDLPNEVEGAHTGSSQQDQSFPSPLSIEKGVDSGSPLGRFPSPLSIVKGVDSGSPPGRFPSPLSIVKGVDSASPPGCFPSPLSSCCDITSTKDSPCHHEN</sequence>
<keyword evidence="16 24" id="KW-1133">Transmembrane helix</keyword>
<dbReference type="Pfam" id="PF01095">
    <property type="entry name" value="Pectinesterase"/>
    <property type="match status" value="1"/>
</dbReference>
<dbReference type="GO" id="GO:0008270">
    <property type="term" value="F:zinc ion binding"/>
    <property type="evidence" value="ECO:0007669"/>
    <property type="project" value="UniProtKB-KW"/>
</dbReference>
<evidence type="ECO:0000256" key="19">
    <source>
        <dbReference type="ARBA" id="ARBA00023211"/>
    </source>
</evidence>
<dbReference type="Gene3D" id="3.90.550.10">
    <property type="entry name" value="Spore Coat Polysaccharide Biosynthesis Protein SpsA, Chain A"/>
    <property type="match status" value="1"/>
</dbReference>
<evidence type="ECO:0000256" key="23">
    <source>
        <dbReference type="SAM" id="MobiDB-lite"/>
    </source>
</evidence>
<dbReference type="GO" id="GO:0045490">
    <property type="term" value="P:pectin catabolic process"/>
    <property type="evidence" value="ECO:0007669"/>
    <property type="project" value="UniProtKB-UniPathway"/>
</dbReference>
<keyword evidence="10" id="KW-0808">Transferase</keyword>
<dbReference type="GO" id="GO:0000139">
    <property type="term" value="C:Golgi membrane"/>
    <property type="evidence" value="ECO:0007669"/>
    <property type="project" value="UniProtKB-SubCell"/>
</dbReference>
<comment type="pathway">
    <text evidence="3">Glycan metabolism; pectin degradation; 2-dehydro-3-deoxy-D-gluconate from pectin: step 1/5.</text>
</comment>
<evidence type="ECO:0000256" key="14">
    <source>
        <dbReference type="ARBA" id="ARBA00022801"/>
    </source>
</evidence>
<feature type="region of interest" description="Disordered" evidence="23">
    <location>
        <begin position="1562"/>
        <end position="1590"/>
    </location>
</feature>
<dbReference type="STRING" id="4081.A0A3Q7JHK3"/>
<name>A0A3Q7JHK3_SOLLC</name>
<evidence type="ECO:0000256" key="20">
    <source>
        <dbReference type="ARBA" id="ARBA00023316"/>
    </source>
</evidence>
<dbReference type="CDD" id="cd02537">
    <property type="entry name" value="GT8_Glycogenin"/>
    <property type="match status" value="1"/>
</dbReference>
<dbReference type="FunFam" id="3.90.550.10:FF:000018">
    <property type="entry name" value="Hexosyltransferase"/>
    <property type="match status" value="1"/>
</dbReference>
<evidence type="ECO:0000256" key="2">
    <source>
        <dbReference type="ARBA" id="ARBA00004323"/>
    </source>
</evidence>
<dbReference type="SUPFAM" id="SSF53448">
    <property type="entry name" value="Nucleotide-diphospho-sugar transferases"/>
    <property type="match status" value="1"/>
</dbReference>
<evidence type="ECO:0000256" key="6">
    <source>
        <dbReference type="ARBA" id="ARBA00013229"/>
    </source>
</evidence>
<dbReference type="InterPro" id="IPR002495">
    <property type="entry name" value="Glyco_trans_8"/>
</dbReference>
<feature type="compositionally biased region" description="Polar residues" evidence="23">
    <location>
        <begin position="1530"/>
        <end position="1541"/>
    </location>
</feature>
<evidence type="ECO:0000256" key="1">
    <source>
        <dbReference type="ARBA" id="ARBA00004191"/>
    </source>
</evidence>
<dbReference type="UniPathway" id="UPA00545">
    <property type="reaction ID" value="UER00823"/>
</dbReference>
<evidence type="ECO:0000256" key="18">
    <source>
        <dbReference type="ARBA" id="ARBA00023136"/>
    </source>
</evidence>
<evidence type="ECO:0000256" key="11">
    <source>
        <dbReference type="ARBA" id="ARBA00022692"/>
    </source>
</evidence>
<dbReference type="EnsemblPlants" id="Solyc11g005760.2.1">
    <property type="protein sequence ID" value="Solyc11g005760.2.1"/>
    <property type="gene ID" value="Solyc11g005760.2"/>
</dbReference>
<comment type="similarity">
    <text evidence="21">Belongs to the glycosyltransferase 8 family. Glycogenin subfamily.</text>
</comment>
<proteinExistence type="inferred from homology"/>
<comment type="subcellular location">
    <subcellularLocation>
        <location evidence="2">Golgi apparatus membrane</location>
        <topology evidence="2">Single-pass type II membrane protein</topology>
    </subcellularLocation>
    <subcellularLocation>
        <location evidence="1">Secreted</location>
        <location evidence="1">Cell wall</location>
    </subcellularLocation>
</comment>
<protein>
    <recommendedName>
        <fullName evidence="6">pectinesterase</fullName>
        <ecNumber evidence="6">3.1.1.11</ecNumber>
    </recommendedName>
</protein>
<dbReference type="PANTHER" id="PTHR11183">
    <property type="entry name" value="GLYCOGENIN SUBFAMILY MEMBER"/>
    <property type="match status" value="1"/>
</dbReference>
<feature type="domain" description="Pectinesterase inhibitor" evidence="25">
    <location>
        <begin position="608"/>
        <end position="758"/>
    </location>
</feature>
<dbReference type="Pfam" id="PF04043">
    <property type="entry name" value="PMEI"/>
    <property type="match status" value="1"/>
</dbReference>
<dbReference type="InterPro" id="IPR011050">
    <property type="entry name" value="Pectin_lyase_fold/virulence"/>
</dbReference>
<evidence type="ECO:0000256" key="13">
    <source>
        <dbReference type="ARBA" id="ARBA00022771"/>
    </source>
</evidence>
<evidence type="ECO:0000256" key="16">
    <source>
        <dbReference type="ARBA" id="ARBA00022989"/>
    </source>
</evidence>
<evidence type="ECO:0000256" key="24">
    <source>
        <dbReference type="SAM" id="Phobius"/>
    </source>
</evidence>
<dbReference type="SUPFAM" id="SSF101148">
    <property type="entry name" value="Plant invertase/pectin methylesterase inhibitor"/>
    <property type="match status" value="1"/>
</dbReference>
<evidence type="ECO:0000256" key="15">
    <source>
        <dbReference type="ARBA" id="ARBA00022833"/>
    </source>
</evidence>
<dbReference type="InterPro" id="IPR006501">
    <property type="entry name" value="Pectinesterase_inhib_dom"/>
</dbReference>
<dbReference type="InterPro" id="IPR012334">
    <property type="entry name" value="Pectin_lyas_fold"/>
</dbReference>
<evidence type="ECO:0000256" key="17">
    <source>
        <dbReference type="ARBA" id="ARBA00023085"/>
    </source>
</evidence>
<keyword evidence="9" id="KW-0328">Glycosyltransferase</keyword>
<dbReference type="Pfam" id="PF23121">
    <property type="entry name" value="SPOC_AIPP2"/>
    <property type="match status" value="1"/>
</dbReference>
<dbReference type="Pfam" id="PF01501">
    <property type="entry name" value="Glyco_transf_8"/>
    <property type="match status" value="1"/>
</dbReference>
<evidence type="ECO:0000256" key="3">
    <source>
        <dbReference type="ARBA" id="ARBA00005184"/>
    </source>
</evidence>
<evidence type="ECO:0000256" key="8">
    <source>
        <dbReference type="ARBA" id="ARBA00022525"/>
    </source>
</evidence>
<dbReference type="EC" id="3.1.1.11" evidence="6"/>
<dbReference type="InterPro" id="IPR035513">
    <property type="entry name" value="Invertase/methylesterase_inhib"/>
</dbReference>
<dbReference type="InParanoid" id="A0A3Q7JHK3"/>
<dbReference type="InterPro" id="IPR050587">
    <property type="entry name" value="GNT1/Glycosyltrans_8"/>
</dbReference>
<dbReference type="PaxDb" id="4081-Solyc11g005760.1.1"/>
<keyword evidence="13" id="KW-0863">Zinc-finger</keyword>
<feature type="region of interest" description="Disordered" evidence="23">
    <location>
        <begin position="1278"/>
        <end position="1300"/>
    </location>
</feature>
<dbReference type="InterPro" id="IPR000070">
    <property type="entry name" value="Pectinesterase_cat"/>
</dbReference>
<evidence type="ECO:0000256" key="10">
    <source>
        <dbReference type="ARBA" id="ARBA00022679"/>
    </source>
</evidence>
<keyword evidence="18 24" id="KW-0472">Membrane</keyword>
<dbReference type="GO" id="GO:0016757">
    <property type="term" value="F:glycosyltransferase activity"/>
    <property type="evidence" value="ECO:0000318"/>
    <property type="project" value="GO_Central"/>
</dbReference>
<evidence type="ECO:0000256" key="21">
    <source>
        <dbReference type="ARBA" id="ARBA00038162"/>
    </source>
</evidence>
<dbReference type="InterPro" id="IPR056280">
    <property type="entry name" value="AIPP2-like_SPOC"/>
</dbReference>
<keyword evidence="27" id="KW-1185">Reference proteome</keyword>
<reference evidence="26" key="1">
    <citation type="journal article" date="2012" name="Nature">
        <title>The tomato genome sequence provides insights into fleshy fruit evolution.</title>
        <authorList>
            <consortium name="Tomato Genome Consortium"/>
        </authorList>
    </citation>
    <scope>NUCLEOTIDE SEQUENCE [LARGE SCALE GENOMIC DNA]</scope>
    <source>
        <strain evidence="26">cv. Heinz 1706</strain>
    </source>
</reference>
<dbReference type="FunFam" id="2.160.20.10:FF:000029">
    <property type="entry name" value="Pectinesterase 4"/>
    <property type="match status" value="1"/>
</dbReference>
<comment type="similarity">
    <text evidence="5">In the C-terminal section; belongs to the pectinesterase family.</text>
</comment>